<proteinExistence type="predicted"/>
<sequence length="276" mass="30394">MPSDCIPTIYTASASPENAFMRLSYEERRPSLKLRTPDETPQHQFMNQLAPSTRTTISSLKASSKSKRSFRDAASRTLSLSLDLGKATIKRTKPVLGTAAAAGKRAVSRLNQVTTALRGNEAEGPSSPSSCLSSTSLFHRPRLPKLHIPEIGSVVEQALNSVCSTDTQQSPSFGLLELSPTSRDLRHEWTSDDHPEDVAAEFHNILSARRRVRKGKFGVEVARYCRARPTWDDSWASRATNDNHDDRALLRSLTDALQAQKDQAARLAINEIASAQ</sequence>
<name>A0A1W2THV9_ROSNE</name>
<protein>
    <submittedName>
        <fullName evidence="1">Uncharacterized protein</fullName>
    </submittedName>
</protein>
<organism evidence="1">
    <name type="scientific">Rosellinia necatrix</name>
    <name type="common">White root-rot fungus</name>
    <dbReference type="NCBI Taxonomy" id="77044"/>
    <lineage>
        <taxon>Eukaryota</taxon>
        <taxon>Fungi</taxon>
        <taxon>Dikarya</taxon>
        <taxon>Ascomycota</taxon>
        <taxon>Pezizomycotina</taxon>
        <taxon>Sordariomycetes</taxon>
        <taxon>Xylariomycetidae</taxon>
        <taxon>Xylariales</taxon>
        <taxon>Xylariaceae</taxon>
        <taxon>Rosellinia</taxon>
    </lineage>
</organism>
<evidence type="ECO:0000313" key="1">
    <source>
        <dbReference type="EMBL" id="GAP87710.2"/>
    </source>
</evidence>
<dbReference type="OrthoDB" id="4766539at2759"/>
<evidence type="ECO:0000313" key="2">
    <source>
        <dbReference type="Proteomes" id="UP000054516"/>
    </source>
</evidence>
<dbReference type="EMBL" id="DF977473">
    <property type="protein sequence ID" value="GAP87710.2"/>
    <property type="molecule type" value="Genomic_DNA"/>
</dbReference>
<keyword evidence="2" id="KW-1185">Reference proteome</keyword>
<dbReference type="AlphaFoldDB" id="A0A1W2THV9"/>
<accession>A0A1W2THV9</accession>
<reference evidence="1" key="1">
    <citation type="submission" date="2016-03" db="EMBL/GenBank/DDBJ databases">
        <title>Draft genome sequence of Rosellinia necatrix.</title>
        <authorList>
            <person name="Kanematsu S."/>
        </authorList>
    </citation>
    <scope>NUCLEOTIDE SEQUENCE [LARGE SCALE GENOMIC DNA]</scope>
    <source>
        <strain evidence="1">W97</strain>
    </source>
</reference>
<dbReference type="Proteomes" id="UP000054516">
    <property type="component" value="Unassembled WGS sequence"/>
</dbReference>
<gene>
    <name evidence="1" type="ORF">SAMD00023353_2800360</name>
</gene>